<dbReference type="OMA" id="HPGSHLR"/>
<comment type="cofactor">
    <cofactor evidence="1">
        <name>Zn(2+)</name>
        <dbReference type="ChEBI" id="CHEBI:29105"/>
    </cofactor>
</comment>
<evidence type="ECO:0000256" key="3">
    <source>
        <dbReference type="ARBA" id="ARBA00021759"/>
    </source>
</evidence>
<dbReference type="GO" id="GO:0005634">
    <property type="term" value="C:nucleus"/>
    <property type="evidence" value="ECO:0007669"/>
    <property type="project" value="TreeGrafter"/>
</dbReference>
<dbReference type="PROSITE" id="PS00729">
    <property type="entry name" value="AP_NUCLEASE_F2_1"/>
    <property type="match status" value="1"/>
</dbReference>
<comment type="similarity">
    <text evidence="2">Belongs to the AP endonuclease 2 family.</text>
</comment>
<dbReference type="HAMAP" id="MF_00152">
    <property type="entry name" value="Nfo"/>
    <property type="match status" value="1"/>
</dbReference>
<dbReference type="GeneID" id="30992100"/>
<dbReference type="Proteomes" id="UP000094389">
    <property type="component" value="Unassembled WGS sequence"/>
</dbReference>
<dbReference type="PROSITE" id="PS51432">
    <property type="entry name" value="AP_NUCLEASE_F2_4"/>
    <property type="match status" value="1"/>
</dbReference>
<evidence type="ECO:0000259" key="10">
    <source>
        <dbReference type="Pfam" id="PF01261"/>
    </source>
</evidence>
<evidence type="ECO:0000256" key="1">
    <source>
        <dbReference type="ARBA" id="ARBA00001947"/>
    </source>
</evidence>
<reference evidence="11 12" key="1">
    <citation type="journal article" date="2016" name="Proc. Natl. Acad. Sci. U.S.A.">
        <title>Comparative genomics of biotechnologically important yeasts.</title>
        <authorList>
            <person name="Riley R."/>
            <person name="Haridas S."/>
            <person name="Wolfe K.H."/>
            <person name="Lopes M.R."/>
            <person name="Hittinger C.T."/>
            <person name="Goeker M."/>
            <person name="Salamov A.A."/>
            <person name="Wisecaver J.H."/>
            <person name="Long T.M."/>
            <person name="Calvey C.H."/>
            <person name="Aerts A.L."/>
            <person name="Barry K.W."/>
            <person name="Choi C."/>
            <person name="Clum A."/>
            <person name="Coughlan A.Y."/>
            <person name="Deshpande S."/>
            <person name="Douglass A.P."/>
            <person name="Hanson S.J."/>
            <person name="Klenk H.-P."/>
            <person name="LaButti K.M."/>
            <person name="Lapidus A."/>
            <person name="Lindquist E.A."/>
            <person name="Lipzen A.M."/>
            <person name="Meier-Kolthoff J.P."/>
            <person name="Ohm R.A."/>
            <person name="Otillar R.P."/>
            <person name="Pangilinan J.L."/>
            <person name="Peng Y."/>
            <person name="Rokas A."/>
            <person name="Rosa C.A."/>
            <person name="Scheuner C."/>
            <person name="Sibirny A.A."/>
            <person name="Slot J.C."/>
            <person name="Stielow J.B."/>
            <person name="Sun H."/>
            <person name="Kurtzman C.P."/>
            <person name="Blackwell M."/>
            <person name="Grigoriev I.V."/>
            <person name="Jeffries T.W."/>
        </authorList>
    </citation>
    <scope>NUCLEOTIDE SEQUENCE [LARGE SCALE GENOMIC DNA]</scope>
    <source>
        <strain evidence="12">ATCC 18201 / CBS 1600 / BCRC 20928 / JCM 3617 / NBRC 0987 / NRRL Y-1542</strain>
    </source>
</reference>
<evidence type="ECO:0000256" key="7">
    <source>
        <dbReference type="ARBA" id="ARBA00022833"/>
    </source>
</evidence>
<dbReference type="Pfam" id="PF01261">
    <property type="entry name" value="AP_endonuc_2"/>
    <property type="match status" value="1"/>
</dbReference>
<keyword evidence="11" id="KW-0540">Nuclease</keyword>
<dbReference type="InterPro" id="IPR018246">
    <property type="entry name" value="AP_endonuc_F2_Zn_BS"/>
</dbReference>
<dbReference type="AlphaFoldDB" id="A0A1E4S757"/>
<keyword evidence="8" id="KW-0234">DNA repair</keyword>
<protein>
    <recommendedName>
        <fullName evidence="3">Apurinic-apyrimidinic endonuclease 1</fullName>
    </recommendedName>
</protein>
<feature type="compositionally biased region" description="Basic and acidic residues" evidence="9">
    <location>
        <begin position="306"/>
        <end position="328"/>
    </location>
</feature>
<keyword evidence="4" id="KW-0479">Metal-binding</keyword>
<dbReference type="PANTHER" id="PTHR21445:SF0">
    <property type="entry name" value="APURINIC-APYRIMIDINIC ENDONUCLEASE"/>
    <property type="match status" value="1"/>
</dbReference>
<dbReference type="GO" id="GO:0008081">
    <property type="term" value="F:phosphoric diester hydrolase activity"/>
    <property type="evidence" value="ECO:0007669"/>
    <property type="project" value="TreeGrafter"/>
</dbReference>
<dbReference type="NCBIfam" id="TIGR00587">
    <property type="entry name" value="nfo"/>
    <property type="match status" value="1"/>
</dbReference>
<organism evidence="11 12">
    <name type="scientific">Cyberlindnera jadinii (strain ATCC 18201 / CBS 1600 / BCRC 20928 / JCM 3617 / NBRC 0987 / NRRL Y-1542)</name>
    <name type="common">Torula yeast</name>
    <name type="synonym">Candida utilis</name>
    <dbReference type="NCBI Taxonomy" id="983966"/>
    <lineage>
        <taxon>Eukaryota</taxon>
        <taxon>Fungi</taxon>
        <taxon>Dikarya</taxon>
        <taxon>Ascomycota</taxon>
        <taxon>Saccharomycotina</taxon>
        <taxon>Saccharomycetes</taxon>
        <taxon>Phaffomycetales</taxon>
        <taxon>Phaffomycetaceae</taxon>
        <taxon>Cyberlindnera</taxon>
    </lineage>
</organism>
<dbReference type="NCBIfam" id="NF002199">
    <property type="entry name" value="PRK01060.1-4"/>
    <property type="match status" value="1"/>
</dbReference>
<proteinExistence type="inferred from homology"/>
<dbReference type="PROSITE" id="PS00730">
    <property type="entry name" value="AP_NUCLEASE_F2_2"/>
    <property type="match status" value="1"/>
</dbReference>
<feature type="domain" description="Xylose isomerase-like TIM barrel" evidence="10">
    <location>
        <begin position="40"/>
        <end position="298"/>
    </location>
</feature>
<keyword evidence="5" id="KW-0227">DNA damage</keyword>
<keyword evidence="6" id="KW-0378">Hydrolase</keyword>
<dbReference type="GO" id="GO:0008270">
    <property type="term" value="F:zinc ion binding"/>
    <property type="evidence" value="ECO:0007669"/>
    <property type="project" value="InterPro"/>
</dbReference>
<dbReference type="SUPFAM" id="SSF51658">
    <property type="entry name" value="Xylose isomerase-like"/>
    <property type="match status" value="1"/>
</dbReference>
<dbReference type="InterPro" id="IPR013022">
    <property type="entry name" value="Xyl_isomerase-like_TIM-brl"/>
</dbReference>
<evidence type="ECO:0000313" key="11">
    <source>
        <dbReference type="EMBL" id="ODV75293.1"/>
    </source>
</evidence>
<dbReference type="InterPro" id="IPR001719">
    <property type="entry name" value="AP_endonuc_2"/>
</dbReference>
<evidence type="ECO:0000256" key="5">
    <source>
        <dbReference type="ARBA" id="ARBA00022763"/>
    </source>
</evidence>
<name>A0A1E4S757_CYBJN</name>
<keyword evidence="12" id="KW-1185">Reference proteome</keyword>
<evidence type="ECO:0000313" key="12">
    <source>
        <dbReference type="Proteomes" id="UP000094389"/>
    </source>
</evidence>
<feature type="region of interest" description="Disordered" evidence="9">
    <location>
        <begin position="306"/>
        <end position="357"/>
    </location>
</feature>
<dbReference type="InterPro" id="IPR036237">
    <property type="entry name" value="Xyl_isomerase-like_sf"/>
</dbReference>
<sequence length="357" mass="39729">MPPKKDRFANGFLYPKTTGLKYKFGAHVGASGGVSNAVLNARNIGANSFALFLKSPRKWDSPPISKSEASEFKRLCEVHGYDPKTDVLPHGSYFINLANPDEEKEAKAYNGFLDDLHRCEELGIGLFNFHPGSSLDGDHNEAIHRLAKNINRAISETSTVKIVIENMAGHGNLLGSTLEDLRDVIELIDEKDRVGVCLDTCHTFAAGYDIRTEDGFDAFIKSFDEIVGAQYLSAFHINDSKVDLGANRDLHQRLGWGYLGLEVFRVIANHPRTQDIPLILETPSGEDPSIWGDEIKLLEWMTGREPEDPEVLTKADTETKKGMKERIVAKPSSKAKSKKRASKDDTTQSKLKMTKRK</sequence>
<dbReference type="PANTHER" id="PTHR21445">
    <property type="entry name" value="ENDONUCLEASE IV ENDODEOXYRIBONUCLEASE IV"/>
    <property type="match status" value="1"/>
</dbReference>
<dbReference type="FunFam" id="3.20.20.150:FF:000001">
    <property type="entry name" value="Probable endonuclease 4"/>
    <property type="match status" value="1"/>
</dbReference>
<dbReference type="SMART" id="SM00518">
    <property type="entry name" value="AP2Ec"/>
    <property type="match status" value="1"/>
</dbReference>
<evidence type="ECO:0000256" key="9">
    <source>
        <dbReference type="SAM" id="MobiDB-lite"/>
    </source>
</evidence>
<evidence type="ECO:0000256" key="6">
    <source>
        <dbReference type="ARBA" id="ARBA00022801"/>
    </source>
</evidence>
<gene>
    <name evidence="11" type="ORF">CYBJADRAFT_44080</name>
</gene>
<dbReference type="GO" id="GO:0006284">
    <property type="term" value="P:base-excision repair"/>
    <property type="evidence" value="ECO:0007669"/>
    <property type="project" value="TreeGrafter"/>
</dbReference>
<keyword evidence="7" id="KW-0862">Zinc</keyword>
<dbReference type="Gene3D" id="3.20.20.150">
    <property type="entry name" value="Divalent-metal-dependent TIM barrel enzymes"/>
    <property type="match status" value="1"/>
</dbReference>
<dbReference type="EMBL" id="KV453926">
    <property type="protein sequence ID" value="ODV75293.1"/>
    <property type="molecule type" value="Genomic_DNA"/>
</dbReference>
<dbReference type="OrthoDB" id="7663182at2759"/>
<dbReference type="GO" id="GO:0003677">
    <property type="term" value="F:DNA binding"/>
    <property type="evidence" value="ECO:0007669"/>
    <property type="project" value="InterPro"/>
</dbReference>
<dbReference type="RefSeq" id="XP_020072332.1">
    <property type="nucleotide sequence ID" value="XM_020217704.1"/>
</dbReference>
<accession>A0A1E4S757</accession>
<dbReference type="STRING" id="983966.A0A1E4S757"/>
<evidence type="ECO:0000256" key="2">
    <source>
        <dbReference type="ARBA" id="ARBA00005340"/>
    </source>
</evidence>
<dbReference type="GO" id="GO:0003906">
    <property type="term" value="F:DNA-(apurinic or apyrimidinic site) endonuclease activity"/>
    <property type="evidence" value="ECO:0007669"/>
    <property type="project" value="TreeGrafter"/>
</dbReference>
<evidence type="ECO:0000256" key="8">
    <source>
        <dbReference type="ARBA" id="ARBA00023204"/>
    </source>
</evidence>
<evidence type="ECO:0000256" key="4">
    <source>
        <dbReference type="ARBA" id="ARBA00022723"/>
    </source>
</evidence>
<dbReference type="CDD" id="cd00019">
    <property type="entry name" value="AP2Ec"/>
    <property type="match status" value="1"/>
</dbReference>
<keyword evidence="11" id="KW-0255">Endonuclease</keyword>
<dbReference type="PROSITE" id="PS00731">
    <property type="entry name" value="AP_NUCLEASE_F2_3"/>
    <property type="match status" value="1"/>
</dbReference>
<dbReference type="GO" id="GO:0005739">
    <property type="term" value="C:mitochondrion"/>
    <property type="evidence" value="ECO:0007669"/>
    <property type="project" value="TreeGrafter"/>
</dbReference>